<dbReference type="PRINTS" id="PR00411">
    <property type="entry name" value="PNDRDTASEI"/>
</dbReference>
<dbReference type="InterPro" id="IPR028202">
    <property type="entry name" value="Reductase_C"/>
</dbReference>
<dbReference type="SUPFAM" id="SSF51905">
    <property type="entry name" value="FAD/NAD(P)-binding domain"/>
    <property type="match status" value="2"/>
</dbReference>
<dbReference type="GO" id="GO:0016651">
    <property type="term" value="F:oxidoreductase activity, acting on NAD(P)H"/>
    <property type="evidence" value="ECO:0007669"/>
    <property type="project" value="TreeGrafter"/>
</dbReference>
<keyword evidence="4" id="KW-0560">Oxidoreductase</keyword>
<keyword evidence="8" id="KW-1185">Reference proteome</keyword>
<evidence type="ECO:0000313" key="7">
    <source>
        <dbReference type="EMBL" id="API61262.1"/>
    </source>
</evidence>
<protein>
    <recommendedName>
        <fullName evidence="9">Ferredoxin reductase</fullName>
    </recommendedName>
</protein>
<accession>A0A1L4A066</accession>
<dbReference type="InterPro" id="IPR023753">
    <property type="entry name" value="FAD/NAD-binding_dom"/>
</dbReference>
<dbReference type="InterPro" id="IPR016156">
    <property type="entry name" value="FAD/NAD-linked_Rdtase_dimer_sf"/>
</dbReference>
<dbReference type="SUPFAM" id="SSF55424">
    <property type="entry name" value="FAD/NAD-linked reductases, dimerisation (C-terminal) domain"/>
    <property type="match status" value="1"/>
</dbReference>
<dbReference type="PANTHER" id="PTHR43557:SF2">
    <property type="entry name" value="RIESKE DOMAIN-CONTAINING PROTEIN-RELATED"/>
    <property type="match status" value="1"/>
</dbReference>
<evidence type="ECO:0000256" key="2">
    <source>
        <dbReference type="ARBA" id="ARBA00022630"/>
    </source>
</evidence>
<dbReference type="GO" id="GO:0005737">
    <property type="term" value="C:cytoplasm"/>
    <property type="evidence" value="ECO:0007669"/>
    <property type="project" value="TreeGrafter"/>
</dbReference>
<evidence type="ECO:0000256" key="4">
    <source>
        <dbReference type="ARBA" id="ARBA00023002"/>
    </source>
</evidence>
<feature type="domain" description="FAD/NAD(P)-binding" evidence="5">
    <location>
        <begin position="7"/>
        <end position="303"/>
    </location>
</feature>
<evidence type="ECO:0000313" key="8">
    <source>
        <dbReference type="Proteomes" id="UP000182063"/>
    </source>
</evidence>
<keyword evidence="3" id="KW-0274">FAD</keyword>
<keyword evidence="7" id="KW-0614">Plasmid</keyword>
<dbReference type="OrthoDB" id="7809559at2"/>
<gene>
    <name evidence="7" type="ORF">BSL82_17575</name>
</gene>
<evidence type="ECO:0000256" key="1">
    <source>
        <dbReference type="ARBA" id="ARBA00001974"/>
    </source>
</evidence>
<dbReference type="PRINTS" id="PR00368">
    <property type="entry name" value="FADPNR"/>
</dbReference>
<dbReference type="EMBL" id="CP018222">
    <property type="protein sequence ID" value="API61262.1"/>
    <property type="molecule type" value="Genomic_DNA"/>
</dbReference>
<dbReference type="InterPro" id="IPR050446">
    <property type="entry name" value="FAD-oxidoreductase/Apoptosis"/>
</dbReference>
<evidence type="ECO:0000259" key="5">
    <source>
        <dbReference type="Pfam" id="PF07992"/>
    </source>
</evidence>
<comment type="cofactor">
    <cofactor evidence="1">
        <name>FAD</name>
        <dbReference type="ChEBI" id="CHEBI:57692"/>
    </cofactor>
</comment>
<dbReference type="RefSeq" id="WP_072598891.1">
    <property type="nucleotide sequence ID" value="NZ_CP018222.1"/>
</dbReference>
<sequence length="407" mass="43517">MKDEVFVVVGGGQAGGWIIKTLGAEGFSGRIVLIGEERHPPYERPPLSKNALRDAEAVSETALLSIENLVEANVESWLGEEVVEIDRSAQTVRCASGREIRYDRLFLATGSRPRVPDWMAGQTSDRIHLLRTIDDAAALRSSLSGTKHLLIVGGGWIGLEVAATVRSLGIAVTVVEAAPRLCQRSVPEPVSDWLRALHESHGVAFVMGRSVVRLAVQPDGLMLELDDDTARIADRVLVCVGAIPNVALGELAGLDVSNGILVDEFGGTSDPRIFAAGDVACFPCCYAGQVTRRESWANAQNQAIAAAKAALGNHVRYADLPWLWSDQYGHNIQIAGLPERATSTLYKAGPAPGSGCWVGLDAQNHPVGAVGVDAPKLFRPILKALKDNADMDLSDWQPTHFCRGAAA</sequence>
<reference evidence="7 8" key="1">
    <citation type="submission" date="2016-11" db="EMBL/GenBank/DDBJ databases">
        <title>Complete Genome Sequence of alachlor-degrading Sphingomonas sp. strain JJ-A5.</title>
        <authorList>
            <person name="Lee H."/>
            <person name="Ka J.-O."/>
        </authorList>
    </citation>
    <scope>NUCLEOTIDE SEQUENCE [LARGE SCALE GENOMIC DNA]</scope>
    <source>
        <strain evidence="7 8">JJ-A5</strain>
        <plasmid evidence="8">phsl1</plasmid>
    </source>
</reference>
<dbReference type="PANTHER" id="PTHR43557">
    <property type="entry name" value="APOPTOSIS-INDUCING FACTOR 1"/>
    <property type="match status" value="1"/>
</dbReference>
<geneLocation type="plasmid" evidence="8">
    <name>phsl1</name>
</geneLocation>
<dbReference type="Pfam" id="PF07992">
    <property type="entry name" value="Pyr_redox_2"/>
    <property type="match status" value="1"/>
</dbReference>
<dbReference type="Gene3D" id="3.50.50.60">
    <property type="entry name" value="FAD/NAD(P)-binding domain"/>
    <property type="match status" value="2"/>
</dbReference>
<dbReference type="Gene3D" id="3.30.390.30">
    <property type="match status" value="1"/>
</dbReference>
<feature type="domain" description="Reductase C-terminal" evidence="6">
    <location>
        <begin position="322"/>
        <end position="392"/>
    </location>
</feature>
<evidence type="ECO:0000259" key="6">
    <source>
        <dbReference type="Pfam" id="PF14759"/>
    </source>
</evidence>
<proteinExistence type="predicted"/>
<dbReference type="Proteomes" id="UP000182063">
    <property type="component" value="Plasmid pHSL1"/>
</dbReference>
<dbReference type="AlphaFoldDB" id="A0A1L4A066"/>
<keyword evidence="2" id="KW-0285">Flavoprotein</keyword>
<dbReference type="KEGG" id="sphj:BSL82_17575"/>
<dbReference type="InterPro" id="IPR036188">
    <property type="entry name" value="FAD/NAD-bd_sf"/>
</dbReference>
<evidence type="ECO:0000256" key="3">
    <source>
        <dbReference type="ARBA" id="ARBA00022827"/>
    </source>
</evidence>
<name>A0A1L4A066_9SPHN</name>
<organism evidence="7 8">
    <name type="scientific">Tardibacter chloracetimidivorans</name>
    <dbReference type="NCBI Taxonomy" id="1921510"/>
    <lineage>
        <taxon>Bacteria</taxon>
        <taxon>Pseudomonadati</taxon>
        <taxon>Pseudomonadota</taxon>
        <taxon>Alphaproteobacteria</taxon>
        <taxon>Sphingomonadales</taxon>
        <taxon>Sphingomonadaceae</taxon>
        <taxon>Tardibacter</taxon>
    </lineage>
</organism>
<evidence type="ECO:0008006" key="9">
    <source>
        <dbReference type="Google" id="ProtNLM"/>
    </source>
</evidence>
<dbReference type="Pfam" id="PF14759">
    <property type="entry name" value="Reductase_C"/>
    <property type="match status" value="1"/>
</dbReference>